<feature type="domain" description="Phospholipase/carboxylesterase/thioesterase" evidence="2">
    <location>
        <begin position="6"/>
        <end position="162"/>
    </location>
</feature>
<proteinExistence type="inferred from homology"/>
<dbReference type="Gene3D" id="3.40.50.1820">
    <property type="entry name" value="alpha/beta hydrolase"/>
    <property type="match status" value="1"/>
</dbReference>
<dbReference type="InterPro" id="IPR003140">
    <property type="entry name" value="PLipase/COase/thioEstase"/>
</dbReference>
<evidence type="ECO:0000313" key="4">
    <source>
        <dbReference type="Proteomes" id="UP001456524"/>
    </source>
</evidence>
<dbReference type="Proteomes" id="UP001456524">
    <property type="component" value="Unassembled WGS sequence"/>
</dbReference>
<dbReference type="PANTHER" id="PTHR10655">
    <property type="entry name" value="LYSOPHOSPHOLIPASE-RELATED"/>
    <property type="match status" value="1"/>
</dbReference>
<keyword evidence="4" id="KW-1185">Reference proteome</keyword>
<dbReference type="PANTHER" id="PTHR10655:SF63">
    <property type="entry name" value="PHOSPHOLIPASE_CARBOXYLESTERASE_THIOESTERASE DOMAIN-CONTAINING PROTEIN"/>
    <property type="match status" value="1"/>
</dbReference>
<reference evidence="3 4" key="1">
    <citation type="journal article" date="2022" name="G3 (Bethesda)">
        <title>Enemy or ally: a genomic approach to elucidate the lifestyle of Phyllosticta citrichinaensis.</title>
        <authorList>
            <person name="Buijs V.A."/>
            <person name="Groenewald J.Z."/>
            <person name="Haridas S."/>
            <person name="LaButti K.M."/>
            <person name="Lipzen A."/>
            <person name="Martin F.M."/>
            <person name="Barry K."/>
            <person name="Grigoriev I.V."/>
            <person name="Crous P.W."/>
            <person name="Seidl M.F."/>
        </authorList>
    </citation>
    <scope>NUCLEOTIDE SEQUENCE [LARGE SCALE GENOMIC DNA]</scope>
    <source>
        <strain evidence="3 4">CBS 129764</strain>
    </source>
</reference>
<dbReference type="InterPro" id="IPR029058">
    <property type="entry name" value="AB_hydrolase_fold"/>
</dbReference>
<evidence type="ECO:0000313" key="3">
    <source>
        <dbReference type="EMBL" id="KAK8166760.1"/>
    </source>
</evidence>
<comment type="similarity">
    <text evidence="1">Belongs to the AB hydrolase superfamily. AB hydrolase 2 family.</text>
</comment>
<name>A0ABR1XTZ6_9PEZI</name>
<gene>
    <name evidence="3" type="ORF">IWX90DRAFT_433725</name>
</gene>
<protein>
    <submittedName>
        <fullName evidence="3">Phospholipase/Carboxylesterase</fullName>
    </submittedName>
</protein>
<evidence type="ECO:0000259" key="2">
    <source>
        <dbReference type="Pfam" id="PF02230"/>
    </source>
</evidence>
<dbReference type="Pfam" id="PF02230">
    <property type="entry name" value="Abhydrolase_2"/>
    <property type="match status" value="1"/>
</dbReference>
<dbReference type="InterPro" id="IPR050565">
    <property type="entry name" value="LYPA1-2/EST-like"/>
</dbReference>
<comment type="caution">
    <text evidence="3">The sequence shown here is derived from an EMBL/GenBank/DDBJ whole genome shotgun (WGS) entry which is preliminary data.</text>
</comment>
<accession>A0ABR1XTZ6</accession>
<evidence type="ECO:0000256" key="1">
    <source>
        <dbReference type="ARBA" id="ARBA00006499"/>
    </source>
</evidence>
<dbReference type="SUPFAM" id="SSF53474">
    <property type="entry name" value="alpha/beta-Hydrolases"/>
    <property type="match status" value="1"/>
</dbReference>
<organism evidence="3 4">
    <name type="scientific">Phyllosticta citrichinensis</name>
    <dbReference type="NCBI Taxonomy" id="1130410"/>
    <lineage>
        <taxon>Eukaryota</taxon>
        <taxon>Fungi</taxon>
        <taxon>Dikarya</taxon>
        <taxon>Ascomycota</taxon>
        <taxon>Pezizomycotina</taxon>
        <taxon>Dothideomycetes</taxon>
        <taxon>Dothideomycetes incertae sedis</taxon>
        <taxon>Botryosphaeriales</taxon>
        <taxon>Phyllostictaceae</taxon>
        <taxon>Phyllosticta</taxon>
    </lineage>
</organism>
<dbReference type="EMBL" id="JBBWUH010000005">
    <property type="protein sequence ID" value="KAK8166760.1"/>
    <property type="molecule type" value="Genomic_DNA"/>
</dbReference>
<sequence length="264" mass="29579">MTAHHNPSAEHSHTVIFLHGRDSTASEFAVELFESQASDDKTLPEIFPSFKWVFPTSALRNSARFNIEMSQWFDMWSLEDPEERKEIHKAGLSESISSILTAIEDEASLIGMEKIILAGISQGCATAIHALLQGERKLGTFVGLCSWLPFQAEIQSITKTARTPAETRDRLRCLFQLQHHRENKLNSALETPVLLAHSEDDEVVSIRHGENLSRGLTELGMSVEWHTYKYGGHWVNEPQGINDMVGFQLLNAPGSCTSLRSLPR</sequence>